<dbReference type="AlphaFoldDB" id="A0A2Y9BJK0"/>
<dbReference type="EMBL" id="QGDL01000006">
    <property type="protein sequence ID" value="PWJ29442.1"/>
    <property type="molecule type" value="Genomic_DNA"/>
</dbReference>
<evidence type="ECO:0000259" key="2">
    <source>
        <dbReference type="Pfam" id="PF00248"/>
    </source>
</evidence>
<dbReference type="Proteomes" id="UP000245845">
    <property type="component" value="Unassembled WGS sequence"/>
</dbReference>
<dbReference type="InterPro" id="IPR036812">
    <property type="entry name" value="NAD(P)_OxRdtase_dom_sf"/>
</dbReference>
<name>A0A2Y9BJK0_9FIRM</name>
<proteinExistence type="predicted"/>
<organism evidence="3 4">
    <name type="scientific">Faecalicatena orotica</name>
    <dbReference type="NCBI Taxonomy" id="1544"/>
    <lineage>
        <taxon>Bacteria</taxon>
        <taxon>Bacillati</taxon>
        <taxon>Bacillota</taxon>
        <taxon>Clostridia</taxon>
        <taxon>Lachnospirales</taxon>
        <taxon>Lachnospiraceae</taxon>
        <taxon>Faecalicatena</taxon>
    </lineage>
</organism>
<gene>
    <name evidence="3" type="ORF">A8806_106180</name>
</gene>
<dbReference type="GO" id="GO:0016491">
    <property type="term" value="F:oxidoreductase activity"/>
    <property type="evidence" value="ECO:0007669"/>
    <property type="project" value="UniProtKB-KW"/>
</dbReference>
<dbReference type="PANTHER" id="PTHR43364:SF4">
    <property type="entry name" value="NAD(P)-LINKED OXIDOREDUCTASE SUPERFAMILY PROTEIN"/>
    <property type="match status" value="1"/>
</dbReference>
<dbReference type="Pfam" id="PF00248">
    <property type="entry name" value="Aldo_ket_red"/>
    <property type="match status" value="1"/>
</dbReference>
<protein>
    <submittedName>
        <fullName evidence="3">Methylglyoxal reductase</fullName>
    </submittedName>
</protein>
<reference evidence="3 4" key="1">
    <citation type="submission" date="2018-05" db="EMBL/GenBank/DDBJ databases">
        <title>The Hungate 1000. A catalogue of reference genomes from the rumen microbiome.</title>
        <authorList>
            <person name="Kelly W."/>
        </authorList>
    </citation>
    <scope>NUCLEOTIDE SEQUENCE [LARGE SCALE GENOMIC DNA]</scope>
    <source>
        <strain evidence="3 4">NLAE-zl-C242</strain>
    </source>
</reference>
<dbReference type="InterPro" id="IPR050523">
    <property type="entry name" value="AKR_Detox_Biosynth"/>
</dbReference>
<sequence length="328" mass="37088">MKELEIGKSGIKVPFLGLGTWAIGGGSWWGDNEEQESIYTIQEAIDRGIRWIDTAPVYGLGYSEKVVGRALEGRRDKVILSTKCALEWDHETPCFHKEVDGTKVYRDLSKKSIMEDVDRSLTSLKTDYIDICYTHWQSPDRALYPLEETMDALMTLKKQGKIRAIGASNVTAQDIEEYCSFGQLDVIQEKYSILTRRVEAELDPVCRKYGVSIQAYSPLEQGLLTGKVTMDTELSPGDVRNYNIWWEPGNRLKVLNMLEGWKPYCEKYNCTPGNLTIALTSEMLDGVHVLCGARKTVQVQDNVKAINLVLEAEDIEQMKADISCILRD</sequence>
<dbReference type="OrthoDB" id="9804790at2"/>
<feature type="domain" description="NADP-dependent oxidoreductase" evidence="2">
    <location>
        <begin position="16"/>
        <end position="320"/>
    </location>
</feature>
<dbReference type="Gene3D" id="3.20.20.100">
    <property type="entry name" value="NADP-dependent oxidoreductase domain"/>
    <property type="match status" value="1"/>
</dbReference>
<dbReference type="InterPro" id="IPR023210">
    <property type="entry name" value="NADP_OxRdtase_dom"/>
</dbReference>
<keyword evidence="4" id="KW-1185">Reference proteome</keyword>
<comment type="caution">
    <text evidence="3">The sequence shown here is derived from an EMBL/GenBank/DDBJ whole genome shotgun (WGS) entry which is preliminary data.</text>
</comment>
<accession>A0A2Y9BJK0</accession>
<dbReference type="GO" id="GO:0005829">
    <property type="term" value="C:cytosol"/>
    <property type="evidence" value="ECO:0007669"/>
    <property type="project" value="TreeGrafter"/>
</dbReference>
<evidence type="ECO:0000256" key="1">
    <source>
        <dbReference type="ARBA" id="ARBA00023002"/>
    </source>
</evidence>
<evidence type="ECO:0000313" key="3">
    <source>
        <dbReference type="EMBL" id="PWJ29442.1"/>
    </source>
</evidence>
<keyword evidence="1" id="KW-0560">Oxidoreductase</keyword>
<dbReference type="SUPFAM" id="SSF51430">
    <property type="entry name" value="NAD(P)-linked oxidoreductase"/>
    <property type="match status" value="1"/>
</dbReference>
<dbReference type="RefSeq" id="WP_109731289.1">
    <property type="nucleotide sequence ID" value="NZ_BAAACK010000026.1"/>
</dbReference>
<dbReference type="PANTHER" id="PTHR43364">
    <property type="entry name" value="NADH-SPECIFIC METHYLGLYOXAL REDUCTASE-RELATED"/>
    <property type="match status" value="1"/>
</dbReference>
<evidence type="ECO:0000313" key="4">
    <source>
        <dbReference type="Proteomes" id="UP000245845"/>
    </source>
</evidence>